<organism evidence="2 3">
    <name type="scientific">Methylophaga frappieri (strain ATCC BAA-2434 / DSM 25690 / JAM7)</name>
    <dbReference type="NCBI Taxonomy" id="754477"/>
    <lineage>
        <taxon>Bacteria</taxon>
        <taxon>Pseudomonadati</taxon>
        <taxon>Pseudomonadota</taxon>
        <taxon>Gammaproteobacteria</taxon>
        <taxon>Thiotrichales</taxon>
        <taxon>Piscirickettsiaceae</taxon>
        <taxon>Methylophaga</taxon>
    </lineage>
</organism>
<name>I1YGR1_METFJ</name>
<dbReference type="AlphaFoldDB" id="I1YGR1"/>
<evidence type="ECO:0000313" key="2">
    <source>
        <dbReference type="EMBL" id="AFJ02104.1"/>
    </source>
</evidence>
<feature type="region of interest" description="Disordered" evidence="1">
    <location>
        <begin position="1"/>
        <end position="86"/>
    </location>
</feature>
<accession>I1YGR1</accession>
<dbReference type="eggNOG" id="ENOG5033E15">
    <property type="taxonomic scope" value="Bacteria"/>
</dbReference>
<keyword evidence="3" id="KW-1185">Reference proteome</keyword>
<dbReference type="KEGG" id="mec:Q7C_935"/>
<feature type="compositionally biased region" description="Basic residues" evidence="1">
    <location>
        <begin position="127"/>
        <end position="141"/>
    </location>
</feature>
<dbReference type="Proteomes" id="UP000009145">
    <property type="component" value="Chromosome"/>
</dbReference>
<dbReference type="STRING" id="754477.Q7C_935"/>
<proteinExistence type="predicted"/>
<reference evidence="2 3" key="1">
    <citation type="journal article" date="2012" name="J. Bacteriol.">
        <title>Complete genome sequences of Methylophaga sp. strain JAM1 and Methylophaga sp. strain JAM7.</title>
        <authorList>
            <person name="Villeneuve C."/>
            <person name="Martineau C."/>
            <person name="Mauffrey F."/>
            <person name="Villemur R."/>
        </authorList>
    </citation>
    <scope>NUCLEOTIDE SEQUENCE [LARGE SCALE GENOMIC DNA]</scope>
    <source>
        <strain evidence="2 3">JAM7</strain>
    </source>
</reference>
<evidence type="ECO:0000313" key="3">
    <source>
        <dbReference type="Proteomes" id="UP000009145"/>
    </source>
</evidence>
<evidence type="ECO:0000256" key="1">
    <source>
        <dbReference type="SAM" id="MobiDB-lite"/>
    </source>
</evidence>
<feature type="compositionally biased region" description="Basic and acidic residues" evidence="1">
    <location>
        <begin position="29"/>
        <end position="38"/>
    </location>
</feature>
<sequence length="304" mass="33696">MNPPKHWPLDPHGRQAPRPRPGRFAARRNPNDPHHDQPPTHGGDLCPRYGTRPPLARRRRRARLPSASRLDSPSRPDRLSPHHGPRLAACRVVDYRNQGLTHHSRQPQSVPPWGWWSKIRARRWPRPVSRPKTKTPLRRLRAGGEGAAHKRPCARETTKPTSAAAHPAAGVWTAPRRNGRGLWGYAPACCGRLCESVPSSTLAVRCLYVTKDGSPTHRPASPDGASTPRLKHVPRAAAGALRPCRRGIDLARVRAQAGEAVTRGCRVGHVSIRERSACTSLSCCESWRWRGCALGFMAATFQQK</sequence>
<feature type="region of interest" description="Disordered" evidence="1">
    <location>
        <begin position="127"/>
        <end position="169"/>
    </location>
</feature>
<dbReference type="HOGENOM" id="CLU_914689_0_0_6"/>
<dbReference type="PATRIC" id="fig|754477.3.peg.925"/>
<dbReference type="EMBL" id="CP003380">
    <property type="protein sequence ID" value="AFJ02104.1"/>
    <property type="molecule type" value="Genomic_DNA"/>
</dbReference>
<protein>
    <submittedName>
        <fullName evidence="2">Uncharacterized protein</fullName>
    </submittedName>
</protein>
<gene>
    <name evidence="2" type="ordered locus">Q7C_935</name>
</gene>